<accession>A0A2H3CBA7</accession>
<feature type="region of interest" description="Disordered" evidence="1">
    <location>
        <begin position="465"/>
        <end position="490"/>
    </location>
</feature>
<feature type="compositionally biased region" description="Acidic residues" evidence="1">
    <location>
        <begin position="465"/>
        <end position="486"/>
    </location>
</feature>
<proteinExistence type="predicted"/>
<reference evidence="3" key="1">
    <citation type="journal article" date="2017" name="Nat. Ecol. Evol.">
        <title>Genome expansion and lineage-specific genetic innovations in the forest pathogenic fungi Armillaria.</title>
        <authorList>
            <person name="Sipos G."/>
            <person name="Prasanna A.N."/>
            <person name="Walter M.C."/>
            <person name="O'Connor E."/>
            <person name="Balint B."/>
            <person name="Krizsan K."/>
            <person name="Kiss B."/>
            <person name="Hess J."/>
            <person name="Varga T."/>
            <person name="Slot J."/>
            <person name="Riley R."/>
            <person name="Boka B."/>
            <person name="Rigling D."/>
            <person name="Barry K."/>
            <person name="Lee J."/>
            <person name="Mihaltcheva S."/>
            <person name="LaButti K."/>
            <person name="Lipzen A."/>
            <person name="Waldron R."/>
            <person name="Moloney N.M."/>
            <person name="Sperisen C."/>
            <person name="Kredics L."/>
            <person name="Vagvoelgyi C."/>
            <person name="Patrignani A."/>
            <person name="Fitzpatrick D."/>
            <person name="Nagy I."/>
            <person name="Doyle S."/>
            <person name="Anderson J.B."/>
            <person name="Grigoriev I.V."/>
            <person name="Gueldener U."/>
            <person name="Muensterkoetter M."/>
            <person name="Nagy L.G."/>
        </authorList>
    </citation>
    <scope>NUCLEOTIDE SEQUENCE [LARGE SCALE GENOMIC DNA]</scope>
    <source>
        <strain evidence="3">Ar21-2</strain>
    </source>
</reference>
<dbReference type="STRING" id="47427.A0A2H3CBA7"/>
<dbReference type="Proteomes" id="UP000217790">
    <property type="component" value="Unassembled WGS sequence"/>
</dbReference>
<evidence type="ECO:0000313" key="2">
    <source>
        <dbReference type="EMBL" id="PBK80349.1"/>
    </source>
</evidence>
<name>A0A2H3CBA7_ARMGA</name>
<gene>
    <name evidence="2" type="ORF">ARMGADRAFT_1092315</name>
</gene>
<protein>
    <submittedName>
        <fullName evidence="2">Uncharacterized protein</fullName>
    </submittedName>
</protein>
<organism evidence="2 3">
    <name type="scientific">Armillaria gallica</name>
    <name type="common">Bulbous honey fungus</name>
    <name type="synonym">Armillaria bulbosa</name>
    <dbReference type="NCBI Taxonomy" id="47427"/>
    <lineage>
        <taxon>Eukaryota</taxon>
        <taxon>Fungi</taxon>
        <taxon>Dikarya</taxon>
        <taxon>Basidiomycota</taxon>
        <taxon>Agaricomycotina</taxon>
        <taxon>Agaricomycetes</taxon>
        <taxon>Agaricomycetidae</taxon>
        <taxon>Agaricales</taxon>
        <taxon>Marasmiineae</taxon>
        <taxon>Physalacriaceae</taxon>
        <taxon>Armillaria</taxon>
    </lineage>
</organism>
<sequence length="506" mass="55588">MAEPPVIKDAATLRHEALSSYKATAALLQHKIDFPPDKDSSAITVDKWLSDAYLQWIICSNFWRPTSIKKNDWNDLEYVLLACLPLVDKGLIDDSHERFNALVHRVSTVLVTPQRTVSQRTPNLAGSIPNLDLLAANPVANTSLSNICTSGSSRIHIAKPPFPRFTALSTAQKTGQPTTSQRKVTPKSPNSSDAFQKDWTSPLHSKPAQQLQIGSSSHTSPTHPTAAYFKAIQSSKPDAKKQRKDMKNKDKTLEVAVPHKCVRTEDEASQTVDKPALKKLKLKDHCFDKVEVIHATPVIRKCGPRLSKPLPVTLGVRGGGFGEKVLSTAKAVRNGIKSIGVLKVNQDFDDFVEIDKSYWSKAVMPFVGERYTTACDHFQCIRCHYSKLPCKVDGVAALNPVKHYRPRGYDTVNTFESALNAIEANNTTVSLITQQYLASLSVVAHTDSIRAQLFHLCGCLAPVKDEEDGEDGKDDDDDGEAPEDVAEGVAGPLMSLQALYAQNSRI</sequence>
<feature type="region of interest" description="Disordered" evidence="1">
    <location>
        <begin position="170"/>
        <end position="223"/>
    </location>
</feature>
<evidence type="ECO:0000256" key="1">
    <source>
        <dbReference type="SAM" id="MobiDB-lite"/>
    </source>
</evidence>
<feature type="compositionally biased region" description="Polar residues" evidence="1">
    <location>
        <begin position="170"/>
        <end position="214"/>
    </location>
</feature>
<dbReference type="InParanoid" id="A0A2H3CBA7"/>
<dbReference type="OrthoDB" id="3053093at2759"/>
<evidence type="ECO:0000313" key="3">
    <source>
        <dbReference type="Proteomes" id="UP000217790"/>
    </source>
</evidence>
<dbReference type="EMBL" id="KZ293747">
    <property type="protein sequence ID" value="PBK80349.1"/>
    <property type="molecule type" value="Genomic_DNA"/>
</dbReference>
<keyword evidence="3" id="KW-1185">Reference proteome</keyword>
<dbReference type="AlphaFoldDB" id="A0A2H3CBA7"/>